<gene>
    <name evidence="1" type="ORF">TCLT_LOCUS940</name>
</gene>
<reference evidence="1 2" key="2">
    <citation type="submission" date="2018-11" db="EMBL/GenBank/DDBJ databases">
        <authorList>
            <consortium name="Pathogen Informatics"/>
        </authorList>
    </citation>
    <scope>NUCLEOTIDE SEQUENCE [LARGE SCALE GENOMIC DNA]</scope>
</reference>
<name>A0A0N5CLF5_THECL</name>
<protein>
    <submittedName>
        <fullName evidence="1 3">Uncharacterized protein</fullName>
    </submittedName>
</protein>
<dbReference type="AlphaFoldDB" id="A0A0N5CLF5"/>
<keyword evidence="2" id="KW-1185">Reference proteome</keyword>
<organism evidence="3">
    <name type="scientific">Thelazia callipaeda</name>
    <name type="common">Oriental eyeworm</name>
    <name type="synonym">Parasitic nematode</name>
    <dbReference type="NCBI Taxonomy" id="103827"/>
    <lineage>
        <taxon>Eukaryota</taxon>
        <taxon>Metazoa</taxon>
        <taxon>Ecdysozoa</taxon>
        <taxon>Nematoda</taxon>
        <taxon>Chromadorea</taxon>
        <taxon>Rhabditida</taxon>
        <taxon>Spirurina</taxon>
        <taxon>Spiruromorpha</taxon>
        <taxon>Thelazioidea</taxon>
        <taxon>Thelaziidae</taxon>
        <taxon>Thelazia</taxon>
    </lineage>
</organism>
<dbReference type="WBParaSite" id="TCLT_0000093901-mRNA-1">
    <property type="protein sequence ID" value="TCLT_0000093901-mRNA-1"/>
    <property type="gene ID" value="TCLT_0000093901"/>
</dbReference>
<evidence type="ECO:0000313" key="1">
    <source>
        <dbReference type="EMBL" id="VDM96120.1"/>
    </source>
</evidence>
<evidence type="ECO:0000313" key="3">
    <source>
        <dbReference type="WBParaSite" id="TCLT_0000093901-mRNA-1"/>
    </source>
</evidence>
<proteinExistence type="predicted"/>
<dbReference type="Proteomes" id="UP000276776">
    <property type="component" value="Unassembled WGS sequence"/>
</dbReference>
<accession>A0A0N5CLF5</accession>
<reference evidence="3" key="1">
    <citation type="submission" date="2017-02" db="UniProtKB">
        <authorList>
            <consortium name="WormBaseParasite"/>
        </authorList>
    </citation>
    <scope>IDENTIFICATION</scope>
</reference>
<sequence length="79" mass="9260">MMPERSTLSYSYSSEQRSVDMEMINCIFNAFEILPEMMRNAGAIGSSRRIVSCRVTMRNARCYRNNEGKKRGVEKRERE</sequence>
<dbReference type="EMBL" id="UYYF01000092">
    <property type="protein sequence ID" value="VDM96120.1"/>
    <property type="molecule type" value="Genomic_DNA"/>
</dbReference>
<evidence type="ECO:0000313" key="2">
    <source>
        <dbReference type="Proteomes" id="UP000276776"/>
    </source>
</evidence>